<protein>
    <submittedName>
        <fullName evidence="1">Uncharacterized protein</fullName>
    </submittedName>
</protein>
<dbReference type="AlphaFoldDB" id="A0A4R3NB39"/>
<dbReference type="RefSeq" id="WP_132371001.1">
    <property type="nucleotide sequence ID" value="NZ_SMAN01000003.1"/>
</dbReference>
<name>A0A4R3NB39_9BACI</name>
<accession>A0A4R3NB39</accession>
<dbReference type="Proteomes" id="UP000294650">
    <property type="component" value="Unassembled WGS sequence"/>
</dbReference>
<gene>
    <name evidence="1" type="ORF">EDD68_103124</name>
</gene>
<comment type="caution">
    <text evidence="1">The sequence shown here is derived from an EMBL/GenBank/DDBJ whole genome shotgun (WGS) entry which is preliminary data.</text>
</comment>
<organism evidence="1 2">
    <name type="scientific">Melghiribacillus thermohalophilus</name>
    <dbReference type="NCBI Taxonomy" id="1324956"/>
    <lineage>
        <taxon>Bacteria</taxon>
        <taxon>Bacillati</taxon>
        <taxon>Bacillota</taxon>
        <taxon>Bacilli</taxon>
        <taxon>Bacillales</taxon>
        <taxon>Bacillaceae</taxon>
        <taxon>Melghiribacillus</taxon>
    </lineage>
</organism>
<keyword evidence="2" id="KW-1185">Reference proteome</keyword>
<dbReference type="EMBL" id="SMAN01000003">
    <property type="protein sequence ID" value="TCT25569.1"/>
    <property type="molecule type" value="Genomic_DNA"/>
</dbReference>
<sequence>MKAYYWDQVLVWNQESWVKKDLLFGQERFYPPSFKHHFTIREITSSHFFLTPGKVYTDLEFPFSDQKKRFMHARRYLYRGASLVIAIYPLPVEKNIWKWHFQQYIQALSDIPIDYTVVPKINIKFLTQEMIRFFSLQKIPFIAVWADSEEDLPEKWEWLYQEQKLFRIPFAVFQDESQDMLKAFLKDCQFLLLSDDLSFFPLSRSSLIQTGIAPRKGDLNPNGLTDFNLYEMKYKHIETDSDKVFFHKISPYITIMRGNMIKLKQTVDDRKGAGQFFKISLPQHFQL</sequence>
<reference evidence="1 2" key="1">
    <citation type="submission" date="2019-03" db="EMBL/GenBank/DDBJ databases">
        <title>Genomic Encyclopedia of Type Strains, Phase IV (KMG-IV): sequencing the most valuable type-strain genomes for metagenomic binning, comparative biology and taxonomic classification.</title>
        <authorList>
            <person name="Goeker M."/>
        </authorList>
    </citation>
    <scope>NUCLEOTIDE SEQUENCE [LARGE SCALE GENOMIC DNA]</scope>
    <source>
        <strain evidence="1 2">DSM 25894</strain>
    </source>
</reference>
<dbReference type="OrthoDB" id="2690546at2"/>
<proteinExistence type="predicted"/>
<evidence type="ECO:0000313" key="2">
    <source>
        <dbReference type="Proteomes" id="UP000294650"/>
    </source>
</evidence>
<evidence type="ECO:0000313" key="1">
    <source>
        <dbReference type="EMBL" id="TCT25569.1"/>
    </source>
</evidence>